<dbReference type="AlphaFoldDB" id="A0A7I7T043"/>
<dbReference type="RefSeq" id="WP_163701090.1">
    <property type="nucleotide sequence ID" value="NZ_AP022595.1"/>
</dbReference>
<keyword evidence="3" id="KW-1185">Reference proteome</keyword>
<dbReference type="EMBL" id="AP022595">
    <property type="protein sequence ID" value="BBY61605.1"/>
    <property type="molecule type" value="Genomic_DNA"/>
</dbReference>
<dbReference type="InterPro" id="IPR039569">
    <property type="entry name" value="FAS1-like_DH_region"/>
</dbReference>
<reference evidence="2 3" key="1">
    <citation type="journal article" date="2019" name="Emerg. Microbes Infect.">
        <title>Comprehensive subspecies identification of 175 nontuberculous mycobacteria species based on 7547 genomic profiles.</title>
        <authorList>
            <person name="Matsumoto Y."/>
            <person name="Kinjo T."/>
            <person name="Motooka D."/>
            <person name="Nabeya D."/>
            <person name="Jung N."/>
            <person name="Uechi K."/>
            <person name="Horii T."/>
            <person name="Iida T."/>
            <person name="Fujita J."/>
            <person name="Nakamura S."/>
        </authorList>
    </citation>
    <scope>NUCLEOTIDE SEQUENCE [LARGE SCALE GENOMIC DNA]</scope>
    <source>
        <strain evidence="2 3">JCM 30395</strain>
    </source>
</reference>
<dbReference type="Gene3D" id="3.10.129.10">
    <property type="entry name" value="Hotdog Thioesterase"/>
    <property type="match status" value="1"/>
</dbReference>
<sequence>MTTPSLGEQLQTYVGREAEPPRVARYPVSAAMIRNWAEAHEDYNPIYLDADAATQTGRDGIVCPPAMISTWVMSGLKRYRDVQAMRARGETEQFAYSELMNVLDRAGFTSVVATNIEQTYHRELRPGEHVTADFTIESVSGPKTTALGDGHFITLYKQYRVGDGDVVAEERFRLLRFRPAAPETTAS</sequence>
<gene>
    <name evidence="2" type="ORF">MSAR_47410</name>
</gene>
<evidence type="ECO:0000313" key="2">
    <source>
        <dbReference type="EMBL" id="BBY61605.1"/>
    </source>
</evidence>
<dbReference type="Proteomes" id="UP000466445">
    <property type="component" value="Chromosome"/>
</dbReference>
<name>A0A7I7T043_9MYCO</name>
<proteinExistence type="predicted"/>
<feature type="domain" description="FAS1-like dehydratase" evidence="1">
    <location>
        <begin position="24"/>
        <end position="169"/>
    </location>
</feature>
<evidence type="ECO:0000313" key="3">
    <source>
        <dbReference type="Proteomes" id="UP000466445"/>
    </source>
</evidence>
<protein>
    <recommendedName>
        <fullName evidence="1">FAS1-like dehydratase domain-containing protein</fullName>
    </recommendedName>
</protein>
<dbReference type="KEGG" id="msar:MSAR_47410"/>
<dbReference type="CDD" id="cd03441">
    <property type="entry name" value="R_hydratase_like"/>
    <property type="match status" value="1"/>
</dbReference>
<dbReference type="Pfam" id="PF13452">
    <property type="entry name" value="FAS1_DH_region"/>
    <property type="match status" value="1"/>
</dbReference>
<evidence type="ECO:0000259" key="1">
    <source>
        <dbReference type="Pfam" id="PF13452"/>
    </source>
</evidence>
<accession>A0A7I7T043</accession>
<dbReference type="InterPro" id="IPR029069">
    <property type="entry name" value="HotDog_dom_sf"/>
</dbReference>
<organism evidence="2 3">
    <name type="scientific">Mycolicibacterium sarraceniae</name>
    <dbReference type="NCBI Taxonomy" id="1534348"/>
    <lineage>
        <taxon>Bacteria</taxon>
        <taxon>Bacillati</taxon>
        <taxon>Actinomycetota</taxon>
        <taxon>Actinomycetes</taxon>
        <taxon>Mycobacteriales</taxon>
        <taxon>Mycobacteriaceae</taxon>
        <taxon>Mycolicibacterium</taxon>
    </lineage>
</organism>
<dbReference type="SUPFAM" id="SSF54637">
    <property type="entry name" value="Thioesterase/thiol ester dehydrase-isomerase"/>
    <property type="match status" value="1"/>
</dbReference>